<evidence type="ECO:0000256" key="1">
    <source>
        <dbReference type="ARBA" id="ARBA00004123"/>
    </source>
</evidence>
<dbReference type="InterPro" id="IPR008193">
    <property type="entry name" value="RNA_pol_Rpb11_13-16kDa_CS"/>
</dbReference>
<dbReference type="InterPro" id="IPR022905">
    <property type="entry name" value="Rpo11-like"/>
</dbReference>
<dbReference type="GO" id="GO:0006383">
    <property type="term" value="P:transcription by RNA polymerase III"/>
    <property type="evidence" value="ECO:0007669"/>
    <property type="project" value="TreeGrafter"/>
</dbReference>
<dbReference type="AlphaFoldDB" id="A0A1R3R9H2"/>
<accession>A0A1R3R9H2</accession>
<dbReference type="GO" id="GO:0003677">
    <property type="term" value="F:DNA binding"/>
    <property type="evidence" value="ECO:0007669"/>
    <property type="project" value="InterPro"/>
</dbReference>
<dbReference type="PROSITE" id="PS01154">
    <property type="entry name" value="RNA_POL_L_13KD"/>
    <property type="match status" value="1"/>
</dbReference>
<dbReference type="EMBL" id="KV907512">
    <property type="protein sequence ID" value="OOF91128.1"/>
    <property type="molecule type" value="Genomic_DNA"/>
</dbReference>
<keyword evidence="2" id="KW-0240">DNA-directed RNA polymerase</keyword>
<dbReference type="Gene3D" id="3.30.1360.10">
    <property type="entry name" value="RNA polymerase, RBP11-like subunit"/>
    <property type="match status" value="1"/>
</dbReference>
<keyword evidence="3" id="KW-0804">Transcription</keyword>
<comment type="subcellular location">
    <subcellularLocation>
        <location evidence="1">Nucleus</location>
    </subcellularLocation>
</comment>
<dbReference type="InterPro" id="IPR009025">
    <property type="entry name" value="RBP11-like_dimer"/>
</dbReference>
<dbReference type="CDD" id="cd07029">
    <property type="entry name" value="RNAP_I_III_AC19"/>
    <property type="match status" value="1"/>
</dbReference>
<dbReference type="PANTHER" id="PTHR13946:SF28">
    <property type="entry name" value="DNA-DIRECTED RNA POLYMERASES I AND III SUBUNIT RPAC2"/>
    <property type="match status" value="1"/>
</dbReference>
<dbReference type="GO" id="GO:0046983">
    <property type="term" value="F:protein dimerization activity"/>
    <property type="evidence" value="ECO:0007669"/>
    <property type="project" value="InterPro"/>
</dbReference>
<dbReference type="InterPro" id="IPR033898">
    <property type="entry name" value="RNAP_AC19"/>
</dbReference>
<feature type="region of interest" description="Disordered" evidence="6">
    <location>
        <begin position="1"/>
        <end position="28"/>
    </location>
</feature>
<dbReference type="FunFam" id="3.30.1360.10:FF:000034">
    <property type="entry name" value="DNA-directed RNA polymerase I and III 14 kDa polypeptide (AFU_orthologue AFUA_6G04610)"/>
    <property type="match status" value="1"/>
</dbReference>
<evidence type="ECO:0000256" key="4">
    <source>
        <dbReference type="ARBA" id="ARBA00023242"/>
    </source>
</evidence>
<dbReference type="Pfam" id="PF13656">
    <property type="entry name" value="RNA_pol_L_2"/>
    <property type="match status" value="1"/>
</dbReference>
<sequence>MPASVHSEEQDQSMLDASAPQEQEEQTDVLELDEKRIVVLPGASDTAASFQFEGEGHTLGNALRYAIMKNPEVEFCGYTIPHPSETKMNLRIQTYDTTTATEALEKGLDTLMDLCDVVTDKFTASRDAFNASQGDRMEA</sequence>
<name>A0A1R3R9H2_ASPC5</name>
<dbReference type="GO" id="GO:0055029">
    <property type="term" value="C:nuclear DNA-directed RNA polymerase complex"/>
    <property type="evidence" value="ECO:0007669"/>
    <property type="project" value="UniProtKB-ARBA"/>
</dbReference>
<organism evidence="8 9">
    <name type="scientific">Aspergillus carbonarius (strain ITEM 5010)</name>
    <dbReference type="NCBI Taxonomy" id="602072"/>
    <lineage>
        <taxon>Eukaryota</taxon>
        <taxon>Fungi</taxon>
        <taxon>Dikarya</taxon>
        <taxon>Ascomycota</taxon>
        <taxon>Pezizomycotina</taxon>
        <taxon>Eurotiomycetes</taxon>
        <taxon>Eurotiomycetidae</taxon>
        <taxon>Eurotiales</taxon>
        <taxon>Aspergillaceae</taxon>
        <taxon>Aspergillus</taxon>
        <taxon>Aspergillus subgen. Circumdati</taxon>
    </lineage>
</organism>
<evidence type="ECO:0000259" key="7">
    <source>
        <dbReference type="Pfam" id="PF13656"/>
    </source>
</evidence>
<reference evidence="9" key="1">
    <citation type="journal article" date="2017" name="Genome Biol.">
        <title>Comparative genomics reveals high biological diversity and specific adaptations in the industrially and medically important fungal genus Aspergillus.</title>
        <authorList>
            <person name="de Vries R.P."/>
            <person name="Riley R."/>
            <person name="Wiebenga A."/>
            <person name="Aguilar-Osorio G."/>
            <person name="Amillis S."/>
            <person name="Uchima C.A."/>
            <person name="Anderluh G."/>
            <person name="Asadollahi M."/>
            <person name="Askin M."/>
            <person name="Barry K."/>
            <person name="Battaglia E."/>
            <person name="Bayram O."/>
            <person name="Benocci T."/>
            <person name="Braus-Stromeyer S.A."/>
            <person name="Caldana C."/>
            <person name="Canovas D."/>
            <person name="Cerqueira G.C."/>
            <person name="Chen F."/>
            <person name="Chen W."/>
            <person name="Choi C."/>
            <person name="Clum A."/>
            <person name="Dos Santos R.A."/>
            <person name="Damasio A.R."/>
            <person name="Diallinas G."/>
            <person name="Emri T."/>
            <person name="Fekete E."/>
            <person name="Flipphi M."/>
            <person name="Freyberg S."/>
            <person name="Gallo A."/>
            <person name="Gournas C."/>
            <person name="Habgood R."/>
            <person name="Hainaut M."/>
            <person name="Harispe M.L."/>
            <person name="Henrissat B."/>
            <person name="Hilden K.S."/>
            <person name="Hope R."/>
            <person name="Hossain A."/>
            <person name="Karabika E."/>
            <person name="Karaffa L."/>
            <person name="Karanyi Z."/>
            <person name="Krasevec N."/>
            <person name="Kuo A."/>
            <person name="Kusch H."/>
            <person name="LaButti K."/>
            <person name="Lagendijk E.L."/>
            <person name="Lapidus A."/>
            <person name="Levasseur A."/>
            <person name="Lindquist E."/>
            <person name="Lipzen A."/>
            <person name="Logrieco A.F."/>
            <person name="MacCabe A."/>
            <person name="Maekelae M.R."/>
            <person name="Malavazi I."/>
            <person name="Melin P."/>
            <person name="Meyer V."/>
            <person name="Mielnichuk N."/>
            <person name="Miskei M."/>
            <person name="Molnar A.P."/>
            <person name="Mule G."/>
            <person name="Ngan C.Y."/>
            <person name="Orejas M."/>
            <person name="Orosz E."/>
            <person name="Ouedraogo J.P."/>
            <person name="Overkamp K.M."/>
            <person name="Park H.-S."/>
            <person name="Perrone G."/>
            <person name="Piumi F."/>
            <person name="Punt P.J."/>
            <person name="Ram A.F."/>
            <person name="Ramon A."/>
            <person name="Rauscher S."/>
            <person name="Record E."/>
            <person name="Riano-Pachon D.M."/>
            <person name="Robert V."/>
            <person name="Roehrig J."/>
            <person name="Ruller R."/>
            <person name="Salamov A."/>
            <person name="Salih N.S."/>
            <person name="Samson R.A."/>
            <person name="Sandor E."/>
            <person name="Sanguinetti M."/>
            <person name="Schuetze T."/>
            <person name="Sepcic K."/>
            <person name="Shelest E."/>
            <person name="Sherlock G."/>
            <person name="Sophianopoulou V."/>
            <person name="Squina F.M."/>
            <person name="Sun H."/>
            <person name="Susca A."/>
            <person name="Todd R.B."/>
            <person name="Tsang A."/>
            <person name="Unkles S.E."/>
            <person name="van de Wiele N."/>
            <person name="van Rossen-Uffink D."/>
            <person name="Oliveira J.V."/>
            <person name="Vesth T.C."/>
            <person name="Visser J."/>
            <person name="Yu J.-H."/>
            <person name="Zhou M."/>
            <person name="Andersen M.R."/>
            <person name="Archer D.B."/>
            <person name="Baker S.E."/>
            <person name="Benoit I."/>
            <person name="Brakhage A.A."/>
            <person name="Braus G.H."/>
            <person name="Fischer R."/>
            <person name="Frisvad J.C."/>
            <person name="Goldman G.H."/>
            <person name="Houbraken J."/>
            <person name="Oakley B."/>
            <person name="Pocsi I."/>
            <person name="Scazzocchio C."/>
            <person name="Seiboth B."/>
            <person name="vanKuyk P.A."/>
            <person name="Wortman J."/>
            <person name="Dyer P.S."/>
            <person name="Grigoriev I.V."/>
        </authorList>
    </citation>
    <scope>NUCLEOTIDE SEQUENCE [LARGE SCALE GENOMIC DNA]</scope>
    <source>
        <strain evidence="9">ITEM 5010</strain>
    </source>
</reference>
<evidence type="ECO:0000313" key="8">
    <source>
        <dbReference type="EMBL" id="OOF91128.1"/>
    </source>
</evidence>
<dbReference type="GO" id="GO:0005736">
    <property type="term" value="C:RNA polymerase I complex"/>
    <property type="evidence" value="ECO:0007669"/>
    <property type="project" value="TreeGrafter"/>
</dbReference>
<keyword evidence="9" id="KW-1185">Reference proteome</keyword>
<dbReference type="STRING" id="602072.A0A1R3R9H2"/>
<keyword evidence="4" id="KW-0539">Nucleus</keyword>
<evidence type="ECO:0000256" key="5">
    <source>
        <dbReference type="ARBA" id="ARBA00025751"/>
    </source>
</evidence>
<dbReference type="VEuPathDB" id="FungiDB:ASPCADRAFT_211409"/>
<feature type="domain" description="DNA-directed RNA polymerase RBP11-like dimerisation" evidence="7">
    <location>
        <begin position="48"/>
        <end position="120"/>
    </location>
</feature>
<dbReference type="GO" id="GO:0003899">
    <property type="term" value="F:DNA-directed RNA polymerase activity"/>
    <property type="evidence" value="ECO:0007669"/>
    <property type="project" value="InterPro"/>
</dbReference>
<dbReference type="HAMAP" id="MF_00261">
    <property type="entry name" value="RNApol_arch_Rpo11"/>
    <property type="match status" value="1"/>
</dbReference>
<evidence type="ECO:0000256" key="3">
    <source>
        <dbReference type="ARBA" id="ARBA00023163"/>
    </source>
</evidence>
<proteinExistence type="inferred from homology"/>
<evidence type="ECO:0000256" key="6">
    <source>
        <dbReference type="SAM" id="MobiDB-lite"/>
    </source>
</evidence>
<dbReference type="InterPro" id="IPR036603">
    <property type="entry name" value="RBP11-like"/>
</dbReference>
<evidence type="ECO:0000313" key="9">
    <source>
        <dbReference type="Proteomes" id="UP000188318"/>
    </source>
</evidence>
<dbReference type="GO" id="GO:0005666">
    <property type="term" value="C:RNA polymerase III complex"/>
    <property type="evidence" value="ECO:0007669"/>
    <property type="project" value="TreeGrafter"/>
</dbReference>
<dbReference type="OrthoDB" id="510325at2759"/>
<dbReference type="PANTHER" id="PTHR13946">
    <property type="entry name" value="DNA-DIRECTED RNA POLYMERASE I,II,III"/>
    <property type="match status" value="1"/>
</dbReference>
<dbReference type="OMA" id="FTDEGHT"/>
<dbReference type="GO" id="GO:0006362">
    <property type="term" value="P:transcription elongation by RNA polymerase I"/>
    <property type="evidence" value="ECO:0007669"/>
    <property type="project" value="TreeGrafter"/>
</dbReference>
<dbReference type="SUPFAM" id="SSF55257">
    <property type="entry name" value="RBP11-like subunits of RNA polymerase"/>
    <property type="match status" value="1"/>
</dbReference>
<evidence type="ECO:0000256" key="2">
    <source>
        <dbReference type="ARBA" id="ARBA00022478"/>
    </source>
</evidence>
<dbReference type="Proteomes" id="UP000188318">
    <property type="component" value="Unassembled WGS sequence"/>
</dbReference>
<gene>
    <name evidence="8" type="ORF">ASPCADRAFT_211409</name>
</gene>
<comment type="similarity">
    <text evidence="5">Belongs to the archaeal Rpo11/eukaryotic RPB11/RPC19 RNA polymerase subunit family.</text>
</comment>
<protein>
    <recommendedName>
        <fullName evidence="7">DNA-directed RNA polymerase RBP11-like dimerisation domain-containing protein</fullName>
    </recommendedName>
</protein>